<dbReference type="EMBL" id="AODD01000034">
    <property type="protein sequence ID" value="EUJ18729.1"/>
    <property type="molecule type" value="Genomic_DNA"/>
</dbReference>
<comment type="caution">
    <text evidence="3">The sequence shown here is derived from an EMBL/GenBank/DDBJ whole genome shotgun (WGS) entry which is preliminary data.</text>
</comment>
<dbReference type="Pfam" id="PF03808">
    <property type="entry name" value="Glyco_tran_WecG"/>
    <property type="match status" value="1"/>
</dbReference>
<accession>W7AUA5</accession>
<dbReference type="PATRIC" id="fig|1265819.5.peg.3063"/>
<gene>
    <name evidence="3" type="ORF">PGRAN_15377</name>
</gene>
<proteinExistence type="predicted"/>
<dbReference type="Proteomes" id="UP000019253">
    <property type="component" value="Unassembled WGS sequence"/>
</dbReference>
<evidence type="ECO:0000313" key="4">
    <source>
        <dbReference type="Proteomes" id="UP000019253"/>
    </source>
</evidence>
<dbReference type="AlphaFoldDB" id="W7AUA5"/>
<evidence type="ECO:0000256" key="2">
    <source>
        <dbReference type="ARBA" id="ARBA00022679"/>
    </source>
</evidence>
<dbReference type="CDD" id="cd06533">
    <property type="entry name" value="Glyco_transf_WecG_TagA"/>
    <property type="match status" value="1"/>
</dbReference>
<organism evidence="3 4">
    <name type="scientific">Listeria grandensis FSL F6-0971</name>
    <dbReference type="NCBI Taxonomy" id="1265819"/>
    <lineage>
        <taxon>Bacteria</taxon>
        <taxon>Bacillati</taxon>
        <taxon>Bacillota</taxon>
        <taxon>Bacilli</taxon>
        <taxon>Bacillales</taxon>
        <taxon>Listeriaceae</taxon>
        <taxon>Listeria</taxon>
    </lineage>
</organism>
<sequence length="252" mass="28598">MTKRIRVLDANIDTHSLPETIIQIEHHIKARKPIHHVGVNADKINLMKKNPVFKKIINDSTLINPDGMSMVLAARILKKPVIDRVAGIDVMTQLLEVAAEKGYRVYFLGTSEAILRKMVIKVKQDYPTLKIVGYQNGFFKQNEEASVVEGVKKAKADILFVALPSPKKEFFIDKHMEEMAVPISIGVGGSFDVIAGELKRAPMWMQNVNLEWLYQMIQEPKRLAKRYIIGNTVFLGHILREKLTRKSEVEIG</sequence>
<reference evidence="3 4" key="1">
    <citation type="journal article" date="2014" name="Int. J. Syst. Evol. Microbiol.">
        <title>Listeria floridensis sp. nov., Listeria aquatica sp. nov., Listeria cornellensis sp. nov., Listeria riparia sp. nov. and Listeria grandensis sp. nov., from agricultural and natural environments.</title>
        <authorList>
            <person name="den Bakker H.C."/>
            <person name="Warchocki S."/>
            <person name="Wright E.M."/>
            <person name="Allred A.F."/>
            <person name="Ahlstrom C."/>
            <person name="Manuel C.S."/>
            <person name="Stasiewicz M.J."/>
            <person name="Burrell A."/>
            <person name="Roof S."/>
            <person name="Strawn L."/>
            <person name="Fortes E.D."/>
            <person name="Nightingale K.K."/>
            <person name="Kephart D."/>
            <person name="Wiedmann M."/>
        </authorList>
    </citation>
    <scope>NUCLEOTIDE SEQUENCE [LARGE SCALE GENOMIC DNA]</scope>
    <source>
        <strain evidence="4">FSL F6-971</strain>
    </source>
</reference>
<dbReference type="NCBIfam" id="TIGR00696">
    <property type="entry name" value="wecG_tagA_cpsF"/>
    <property type="match status" value="1"/>
</dbReference>
<keyword evidence="4" id="KW-1185">Reference proteome</keyword>
<evidence type="ECO:0000256" key="1">
    <source>
        <dbReference type="ARBA" id="ARBA00022676"/>
    </source>
</evidence>
<protein>
    <submittedName>
        <fullName evidence="3">UDP-N-acetyl-D-mannosamine transferase</fullName>
    </submittedName>
</protein>
<dbReference type="OrthoDB" id="9771846at2"/>
<dbReference type="PANTHER" id="PTHR34136:SF1">
    <property type="entry name" value="UDP-N-ACETYL-D-MANNOSAMINURONIC ACID TRANSFERASE"/>
    <property type="match status" value="1"/>
</dbReference>
<keyword evidence="2 3" id="KW-0808">Transferase</keyword>
<dbReference type="RefSeq" id="WP_036068141.1">
    <property type="nucleotide sequence ID" value="NZ_AODD01000034.1"/>
</dbReference>
<dbReference type="STRING" id="1265819.PGRAN_15377"/>
<keyword evidence="1" id="KW-0328">Glycosyltransferase</keyword>
<evidence type="ECO:0000313" key="3">
    <source>
        <dbReference type="EMBL" id="EUJ18729.1"/>
    </source>
</evidence>
<dbReference type="InterPro" id="IPR004629">
    <property type="entry name" value="WecG_TagA_CpsF"/>
</dbReference>
<dbReference type="PANTHER" id="PTHR34136">
    <property type="match status" value="1"/>
</dbReference>
<name>W7AUA5_9LIST</name>
<dbReference type="GO" id="GO:0016758">
    <property type="term" value="F:hexosyltransferase activity"/>
    <property type="evidence" value="ECO:0007669"/>
    <property type="project" value="TreeGrafter"/>
</dbReference>